<dbReference type="EMBL" id="WNYA01000011">
    <property type="protein sequence ID" value="KAG8551400.1"/>
    <property type="molecule type" value="Genomic_DNA"/>
</dbReference>
<dbReference type="Proteomes" id="UP000824782">
    <property type="component" value="Unassembled WGS sequence"/>
</dbReference>
<proteinExistence type="predicted"/>
<sequence>MTRPGLACVMRLHTGAYIMLTCELSCAVLSWRPYVDPVDQINQYSHVFASLSATNIDEDVHFTPKNNLHTTLHLRKTQQKTC</sequence>
<evidence type="ECO:0000313" key="2">
    <source>
        <dbReference type="EMBL" id="KAG8551400.1"/>
    </source>
</evidence>
<protein>
    <recommendedName>
        <fullName evidence="4">Secreted protein</fullName>
    </recommendedName>
</protein>
<dbReference type="AlphaFoldDB" id="A0AAV6ZVY9"/>
<name>A0AAV6ZVY9_ENGPU</name>
<evidence type="ECO:0000256" key="1">
    <source>
        <dbReference type="SAM" id="SignalP"/>
    </source>
</evidence>
<feature type="signal peptide" evidence="1">
    <location>
        <begin position="1"/>
        <end position="27"/>
    </location>
</feature>
<reference evidence="2" key="1">
    <citation type="thesis" date="2020" institute="ProQuest LLC" country="789 East Eisenhower Parkway, Ann Arbor, MI, USA">
        <title>Comparative Genomics and Chromosome Evolution.</title>
        <authorList>
            <person name="Mudd A.B."/>
        </authorList>
    </citation>
    <scope>NUCLEOTIDE SEQUENCE</scope>
    <source>
        <strain evidence="2">237g6f4</strain>
        <tissue evidence="2">Blood</tissue>
    </source>
</reference>
<gene>
    <name evidence="2" type="ORF">GDO81_004095</name>
</gene>
<evidence type="ECO:0008006" key="4">
    <source>
        <dbReference type="Google" id="ProtNLM"/>
    </source>
</evidence>
<keyword evidence="3" id="KW-1185">Reference proteome</keyword>
<evidence type="ECO:0000313" key="3">
    <source>
        <dbReference type="Proteomes" id="UP000824782"/>
    </source>
</evidence>
<organism evidence="2 3">
    <name type="scientific">Engystomops pustulosus</name>
    <name type="common">Tungara frog</name>
    <name type="synonym">Physalaemus pustulosus</name>
    <dbReference type="NCBI Taxonomy" id="76066"/>
    <lineage>
        <taxon>Eukaryota</taxon>
        <taxon>Metazoa</taxon>
        <taxon>Chordata</taxon>
        <taxon>Craniata</taxon>
        <taxon>Vertebrata</taxon>
        <taxon>Euteleostomi</taxon>
        <taxon>Amphibia</taxon>
        <taxon>Batrachia</taxon>
        <taxon>Anura</taxon>
        <taxon>Neobatrachia</taxon>
        <taxon>Hyloidea</taxon>
        <taxon>Leptodactylidae</taxon>
        <taxon>Leiuperinae</taxon>
        <taxon>Engystomops</taxon>
    </lineage>
</organism>
<keyword evidence="1" id="KW-0732">Signal</keyword>
<accession>A0AAV6ZVY9</accession>
<comment type="caution">
    <text evidence="2">The sequence shown here is derived from an EMBL/GenBank/DDBJ whole genome shotgun (WGS) entry which is preliminary data.</text>
</comment>
<feature type="chain" id="PRO_5043529479" description="Secreted protein" evidence="1">
    <location>
        <begin position="28"/>
        <end position="82"/>
    </location>
</feature>